<organism evidence="1 2">
    <name type="scientific">Scytalidium lignicola</name>
    <name type="common">Hyphomycete</name>
    <dbReference type="NCBI Taxonomy" id="5539"/>
    <lineage>
        <taxon>Eukaryota</taxon>
        <taxon>Fungi</taxon>
        <taxon>Dikarya</taxon>
        <taxon>Ascomycota</taxon>
        <taxon>Pezizomycotina</taxon>
        <taxon>Leotiomycetes</taxon>
        <taxon>Leotiomycetes incertae sedis</taxon>
        <taxon>Scytalidium</taxon>
    </lineage>
</organism>
<evidence type="ECO:0000313" key="1">
    <source>
        <dbReference type="EMBL" id="RFU29466.1"/>
    </source>
</evidence>
<proteinExistence type="predicted"/>
<keyword evidence="2" id="KW-1185">Reference proteome</keyword>
<dbReference type="EMBL" id="NCSJ02000127">
    <property type="protein sequence ID" value="RFU29466.1"/>
    <property type="molecule type" value="Genomic_DNA"/>
</dbReference>
<name>A0A3E2H7U1_SCYLI</name>
<feature type="non-terminal residue" evidence="1">
    <location>
        <position position="112"/>
    </location>
</feature>
<evidence type="ECO:0000313" key="2">
    <source>
        <dbReference type="Proteomes" id="UP000258309"/>
    </source>
</evidence>
<reference evidence="1 2" key="1">
    <citation type="submission" date="2018-05" db="EMBL/GenBank/DDBJ databases">
        <title>Draft genome sequence of Scytalidium lignicola DSM 105466, a ubiquitous saprotrophic fungus.</title>
        <authorList>
            <person name="Buettner E."/>
            <person name="Gebauer A.M."/>
            <person name="Hofrichter M."/>
            <person name="Liers C."/>
            <person name="Kellner H."/>
        </authorList>
    </citation>
    <scope>NUCLEOTIDE SEQUENCE [LARGE SCALE GENOMIC DNA]</scope>
    <source>
        <strain evidence="1 2">DSM 105466</strain>
    </source>
</reference>
<dbReference type="AlphaFoldDB" id="A0A3E2H7U1"/>
<dbReference type="Proteomes" id="UP000258309">
    <property type="component" value="Unassembled WGS sequence"/>
</dbReference>
<protein>
    <submittedName>
        <fullName evidence="1">Uncharacterized protein</fullName>
    </submittedName>
</protein>
<gene>
    <name evidence="1" type="ORF">B7463_g6864</name>
</gene>
<accession>A0A3E2H7U1</accession>
<feature type="non-terminal residue" evidence="1">
    <location>
        <position position="1"/>
    </location>
</feature>
<sequence length="112" mass="12418">MLVSNVWSAWTGKGRDDFRIPSQTGPLLQLLGPDVTAHRCLFLGNIVLPKPILAALVVQGVWFAYDCRDASAIAEARDSTCGNEKKKPWMLKHGDRDEMPTKHAAIERGFTI</sequence>
<comment type="caution">
    <text evidence="1">The sequence shown here is derived from an EMBL/GenBank/DDBJ whole genome shotgun (WGS) entry which is preliminary data.</text>
</comment>